<protein>
    <recommendedName>
        <fullName evidence="4">Phage protein</fullName>
    </recommendedName>
</protein>
<proteinExistence type="predicted"/>
<name>A0A2H4J467_9CAUD</name>
<evidence type="ECO:0000313" key="2">
    <source>
        <dbReference type="EMBL" id="ASN69997.1"/>
    </source>
</evidence>
<dbReference type="EMBL" id="MF417900">
    <property type="protein sequence ID" value="ASN69997.1"/>
    <property type="molecule type" value="Genomic_DNA"/>
</dbReference>
<organism evidence="1">
    <name type="scientific">uncultured Caudovirales phage</name>
    <dbReference type="NCBI Taxonomy" id="2100421"/>
    <lineage>
        <taxon>Viruses</taxon>
        <taxon>Duplodnaviria</taxon>
        <taxon>Heunggongvirae</taxon>
        <taxon>Uroviricota</taxon>
        <taxon>Caudoviricetes</taxon>
        <taxon>Peduoviridae</taxon>
        <taxon>Maltschvirus</taxon>
        <taxon>Maltschvirus maltsch</taxon>
    </lineage>
</organism>
<evidence type="ECO:0000313" key="3">
    <source>
        <dbReference type="EMBL" id="ASN71242.1"/>
    </source>
</evidence>
<evidence type="ECO:0000313" key="1">
    <source>
        <dbReference type="EMBL" id="ASN69992.1"/>
    </source>
</evidence>
<evidence type="ECO:0008006" key="4">
    <source>
        <dbReference type="Google" id="ProtNLM"/>
    </source>
</evidence>
<gene>
    <name evidence="3" type="ORF">10F5_45</name>
    <name evidence="1" type="ORF">7S8_64</name>
    <name evidence="2" type="ORF">8AX1_3</name>
</gene>
<sequence length="137" mass="16290">MYTREEVKEMIYNYKWMTNIITSQIYDVDSTSVAQYGIESVMPKAKGQAGDKVFLKVMNRNKAWRRNLKLIEKIEFIDKYEEYITNEMNFHILQMIKLGTKLKTVMDLMEIKSKSTFYGCLNEIVNVYMDAQKGYYD</sequence>
<reference evidence="1" key="1">
    <citation type="submission" date="2017-06" db="EMBL/GenBank/DDBJ databases">
        <title>Novel phages from South African skin metaviromes.</title>
        <authorList>
            <person name="van Zyl L.J."/>
            <person name="Abrahams Y."/>
            <person name="Stander E.A."/>
            <person name="Kirby B.M."/>
            <person name="Clavaud C."/>
            <person name="Farcet C."/>
            <person name="Breton L."/>
            <person name="Trindade M.I."/>
        </authorList>
    </citation>
    <scope>NUCLEOTIDE SEQUENCE</scope>
</reference>
<accession>A0A2H4J467</accession>
<dbReference type="EMBL" id="MF417921">
    <property type="protein sequence ID" value="ASN71242.1"/>
    <property type="molecule type" value="Genomic_DNA"/>
</dbReference>
<dbReference type="EMBL" id="MF417899">
    <property type="protein sequence ID" value="ASN69992.1"/>
    <property type="molecule type" value="Genomic_DNA"/>
</dbReference>